<evidence type="ECO:0000256" key="2">
    <source>
        <dbReference type="ARBA" id="ARBA00012513"/>
    </source>
</evidence>
<dbReference type="EMBL" id="AUZY01013235">
    <property type="protein sequence ID" value="EQD25762.1"/>
    <property type="molecule type" value="Genomic_DNA"/>
</dbReference>
<comment type="caution">
    <text evidence="13">The sequence shown here is derived from an EMBL/GenBank/DDBJ whole genome shotgun (WGS) entry which is preliminary data.</text>
</comment>
<comment type="similarity">
    <text evidence="1">Belongs to the protein kinase superfamily. RIO-type Ser/Thr kinase family.</text>
</comment>
<dbReference type="InterPro" id="IPR000687">
    <property type="entry name" value="RIO_kinase"/>
</dbReference>
<sequence>MSRVEELLFPRRKERTEERRKERSHGDVRDEVFDRLTLLAVSRLVTQGMFQEVDYSISTGKEANVFRVSGRSGFGALKIYRISNAVFRRFPPWALEELRRTVGPGSFGRLVFAWAHREFTAMKACEAAGVPVPRPRIQWRNLLLMDLVGSPQGVPSPPLIHTPLPTPQPFLEELVKGVRRMTEKAKLVHGDLSPYNVLVSDGHPVLIDLGQTISVDHPQAPELLLRDALNFARFFRRAGLPVEGEELFRRMGGDRWP</sequence>
<evidence type="ECO:0000256" key="7">
    <source>
        <dbReference type="ARBA" id="ARBA00022777"/>
    </source>
</evidence>
<proteinExistence type="inferred from homology"/>
<keyword evidence="4" id="KW-0808">Transferase</keyword>
<dbReference type="InterPro" id="IPR018934">
    <property type="entry name" value="RIO_dom"/>
</dbReference>
<evidence type="ECO:0000313" key="13">
    <source>
        <dbReference type="EMBL" id="EQD25762.1"/>
    </source>
</evidence>
<dbReference type="SMART" id="SM00090">
    <property type="entry name" value="RIO"/>
    <property type="match status" value="1"/>
</dbReference>
<comment type="catalytic activity">
    <reaction evidence="11">
        <text>L-seryl-[protein] + ATP = O-phospho-L-seryl-[protein] + ADP + H(+)</text>
        <dbReference type="Rhea" id="RHEA:17989"/>
        <dbReference type="Rhea" id="RHEA-COMP:9863"/>
        <dbReference type="Rhea" id="RHEA-COMP:11604"/>
        <dbReference type="ChEBI" id="CHEBI:15378"/>
        <dbReference type="ChEBI" id="CHEBI:29999"/>
        <dbReference type="ChEBI" id="CHEBI:30616"/>
        <dbReference type="ChEBI" id="CHEBI:83421"/>
        <dbReference type="ChEBI" id="CHEBI:456216"/>
        <dbReference type="EC" id="2.7.11.1"/>
    </reaction>
</comment>
<dbReference type="Pfam" id="PF01163">
    <property type="entry name" value="RIO1"/>
    <property type="match status" value="1"/>
</dbReference>
<evidence type="ECO:0000256" key="11">
    <source>
        <dbReference type="ARBA" id="ARBA00048679"/>
    </source>
</evidence>
<evidence type="ECO:0000256" key="1">
    <source>
        <dbReference type="ARBA" id="ARBA00009196"/>
    </source>
</evidence>
<keyword evidence="8" id="KW-0067">ATP-binding</keyword>
<accession>T0Y171</accession>
<comment type="catalytic activity">
    <reaction evidence="10">
        <text>L-threonyl-[protein] + ATP = O-phospho-L-threonyl-[protein] + ADP + H(+)</text>
        <dbReference type="Rhea" id="RHEA:46608"/>
        <dbReference type="Rhea" id="RHEA-COMP:11060"/>
        <dbReference type="Rhea" id="RHEA-COMP:11605"/>
        <dbReference type="ChEBI" id="CHEBI:15378"/>
        <dbReference type="ChEBI" id="CHEBI:30013"/>
        <dbReference type="ChEBI" id="CHEBI:30616"/>
        <dbReference type="ChEBI" id="CHEBI:61977"/>
        <dbReference type="ChEBI" id="CHEBI:456216"/>
        <dbReference type="EC" id="2.7.11.1"/>
    </reaction>
</comment>
<feature type="domain" description="Protein kinase" evidence="12">
    <location>
        <begin position="39"/>
        <end position="257"/>
    </location>
</feature>
<evidence type="ECO:0000256" key="6">
    <source>
        <dbReference type="ARBA" id="ARBA00022741"/>
    </source>
</evidence>
<reference evidence="13" key="2">
    <citation type="journal article" date="2014" name="ISME J.">
        <title>Microbial stratification in low pH oxic and suboxic macroscopic growths along an acid mine drainage.</title>
        <authorList>
            <person name="Mendez-Garcia C."/>
            <person name="Mesa V."/>
            <person name="Sprenger R.R."/>
            <person name="Richter M."/>
            <person name="Diez M.S."/>
            <person name="Solano J."/>
            <person name="Bargiela R."/>
            <person name="Golyshina O.V."/>
            <person name="Manteca A."/>
            <person name="Ramos J.L."/>
            <person name="Gallego J.R."/>
            <person name="Llorente I."/>
            <person name="Martins Dos Santos V.A."/>
            <person name="Jensen O.N."/>
            <person name="Pelaez A.I."/>
            <person name="Sanchez J."/>
            <person name="Ferrer M."/>
        </authorList>
    </citation>
    <scope>NUCLEOTIDE SEQUENCE</scope>
</reference>
<dbReference type="AlphaFoldDB" id="T0Y171"/>
<dbReference type="InterPro" id="IPR011009">
    <property type="entry name" value="Kinase-like_dom_sf"/>
</dbReference>
<dbReference type="InterPro" id="IPR008266">
    <property type="entry name" value="Tyr_kinase_AS"/>
</dbReference>
<evidence type="ECO:0000256" key="3">
    <source>
        <dbReference type="ARBA" id="ARBA00022527"/>
    </source>
</evidence>
<keyword evidence="3 13" id="KW-0723">Serine/threonine-protein kinase</keyword>
<reference evidence="13" key="1">
    <citation type="submission" date="2013-08" db="EMBL/GenBank/DDBJ databases">
        <authorList>
            <person name="Mendez C."/>
            <person name="Richter M."/>
            <person name="Ferrer M."/>
            <person name="Sanchez J."/>
        </authorList>
    </citation>
    <scope>NUCLEOTIDE SEQUENCE</scope>
</reference>
<keyword evidence="7 13" id="KW-0418">Kinase</keyword>
<dbReference type="InterPro" id="IPR000719">
    <property type="entry name" value="Prot_kinase_dom"/>
</dbReference>
<evidence type="ECO:0000256" key="4">
    <source>
        <dbReference type="ARBA" id="ARBA00022679"/>
    </source>
</evidence>
<dbReference type="PANTHER" id="PTHR45723">
    <property type="entry name" value="SERINE/THREONINE-PROTEIN KINASE RIO1"/>
    <property type="match status" value="1"/>
</dbReference>
<dbReference type="PROSITE" id="PS00109">
    <property type="entry name" value="PROTEIN_KINASE_TYR"/>
    <property type="match status" value="1"/>
</dbReference>
<keyword evidence="5" id="KW-0479">Metal-binding</keyword>
<evidence type="ECO:0000259" key="12">
    <source>
        <dbReference type="PROSITE" id="PS50011"/>
    </source>
</evidence>
<dbReference type="PROSITE" id="PS50011">
    <property type="entry name" value="PROTEIN_KINASE_DOM"/>
    <property type="match status" value="1"/>
</dbReference>
<dbReference type="EC" id="2.7.11.1" evidence="2"/>
<dbReference type="InterPro" id="IPR051272">
    <property type="entry name" value="RIO-type_Ser/Thr_kinase"/>
</dbReference>
<evidence type="ECO:0000256" key="5">
    <source>
        <dbReference type="ARBA" id="ARBA00022723"/>
    </source>
</evidence>
<dbReference type="GO" id="GO:0046872">
    <property type="term" value="F:metal ion binding"/>
    <property type="evidence" value="ECO:0007669"/>
    <property type="project" value="UniProtKB-KW"/>
</dbReference>
<evidence type="ECO:0000256" key="9">
    <source>
        <dbReference type="ARBA" id="ARBA00022842"/>
    </source>
</evidence>
<name>T0Y171_9ZZZZ</name>
<gene>
    <name evidence="13" type="ORF">B1B_19689</name>
</gene>
<dbReference type="GO" id="GO:0005524">
    <property type="term" value="F:ATP binding"/>
    <property type="evidence" value="ECO:0007669"/>
    <property type="project" value="UniProtKB-KW"/>
</dbReference>
<keyword evidence="6" id="KW-0547">Nucleotide-binding</keyword>
<protein>
    <recommendedName>
        <fullName evidence="2">non-specific serine/threonine protein kinase</fullName>
        <ecNumber evidence="2">2.7.11.1</ecNumber>
    </recommendedName>
</protein>
<keyword evidence="9" id="KW-0460">Magnesium</keyword>
<dbReference type="SUPFAM" id="SSF56112">
    <property type="entry name" value="Protein kinase-like (PK-like)"/>
    <property type="match status" value="1"/>
</dbReference>
<organism evidence="13">
    <name type="scientific">mine drainage metagenome</name>
    <dbReference type="NCBI Taxonomy" id="410659"/>
    <lineage>
        <taxon>unclassified sequences</taxon>
        <taxon>metagenomes</taxon>
        <taxon>ecological metagenomes</taxon>
    </lineage>
</organism>
<dbReference type="Gene3D" id="3.30.200.20">
    <property type="entry name" value="Phosphorylase Kinase, domain 1"/>
    <property type="match status" value="1"/>
</dbReference>
<evidence type="ECO:0000256" key="8">
    <source>
        <dbReference type="ARBA" id="ARBA00022840"/>
    </source>
</evidence>
<evidence type="ECO:0000256" key="10">
    <source>
        <dbReference type="ARBA" id="ARBA00047899"/>
    </source>
</evidence>
<dbReference type="GO" id="GO:0004674">
    <property type="term" value="F:protein serine/threonine kinase activity"/>
    <property type="evidence" value="ECO:0007669"/>
    <property type="project" value="UniProtKB-KW"/>
</dbReference>
<dbReference type="Gene3D" id="1.10.510.10">
    <property type="entry name" value="Transferase(Phosphotransferase) domain 1"/>
    <property type="match status" value="1"/>
</dbReference>